<name>A0A1M6NII8_9FIRM</name>
<dbReference type="SUPFAM" id="SSF55874">
    <property type="entry name" value="ATPase domain of HSP90 chaperone/DNA topoisomerase II/histidine kinase"/>
    <property type="match status" value="1"/>
</dbReference>
<dbReference type="InterPro" id="IPR050267">
    <property type="entry name" value="Anti-sigma-factor_SerPK"/>
</dbReference>
<proteinExistence type="predicted"/>
<dbReference type="AlphaFoldDB" id="A0A1M6NII8"/>
<dbReference type="InterPro" id="IPR036890">
    <property type="entry name" value="HATPase_C_sf"/>
</dbReference>
<organism evidence="3 4">
    <name type="scientific">Caminicella sporogenes DSM 14501</name>
    <dbReference type="NCBI Taxonomy" id="1121266"/>
    <lineage>
        <taxon>Bacteria</taxon>
        <taxon>Bacillati</taxon>
        <taxon>Bacillota</taxon>
        <taxon>Clostridia</taxon>
        <taxon>Peptostreptococcales</taxon>
        <taxon>Caminicellaceae</taxon>
        <taxon>Caminicella</taxon>
    </lineage>
</organism>
<dbReference type="PANTHER" id="PTHR35526:SF3">
    <property type="entry name" value="ANTI-SIGMA-F FACTOR RSBW"/>
    <property type="match status" value="1"/>
</dbReference>
<evidence type="ECO:0000259" key="2">
    <source>
        <dbReference type="Pfam" id="PF13581"/>
    </source>
</evidence>
<keyword evidence="4" id="KW-1185">Reference proteome</keyword>
<dbReference type="STRING" id="1121266.SAMN02745883_00896"/>
<dbReference type="Pfam" id="PF13581">
    <property type="entry name" value="HATPase_c_2"/>
    <property type="match status" value="1"/>
</dbReference>
<dbReference type="CDD" id="cd16936">
    <property type="entry name" value="HATPase_RsbW-like"/>
    <property type="match status" value="1"/>
</dbReference>
<reference evidence="3 4" key="1">
    <citation type="submission" date="2016-11" db="EMBL/GenBank/DDBJ databases">
        <authorList>
            <person name="Jaros S."/>
            <person name="Januszkiewicz K."/>
            <person name="Wedrychowicz H."/>
        </authorList>
    </citation>
    <scope>NUCLEOTIDE SEQUENCE [LARGE SCALE GENOMIC DNA]</scope>
    <source>
        <strain evidence="3 4">DSM 14501</strain>
    </source>
</reference>
<dbReference type="InterPro" id="IPR003594">
    <property type="entry name" value="HATPase_dom"/>
</dbReference>
<sequence length="148" mass="17343">MDIASQSINNEIMIKELRFKADIENYTKVRNYCREVGKLILKDNNRVFEYLLCIDEIFINSIIHAYRKNNGNIDVKFILNEKYLITKIRDYGVGIPKTYTKKIIFTDDDILSESGRGLYIVNSLADKLEIKNCEDIGTEVSIYFERVR</sequence>
<dbReference type="EMBL" id="FRAJ01000006">
    <property type="protein sequence ID" value="SHJ95444.1"/>
    <property type="molecule type" value="Genomic_DNA"/>
</dbReference>
<gene>
    <name evidence="3" type="ORF">SAMN02745883_00896</name>
</gene>
<keyword evidence="3" id="KW-0418">Kinase</keyword>
<evidence type="ECO:0000256" key="1">
    <source>
        <dbReference type="ARBA" id="ARBA00022527"/>
    </source>
</evidence>
<protein>
    <submittedName>
        <fullName evidence="3">Anti-sigma regulatory factor (Ser/Thr protein kinase)</fullName>
    </submittedName>
</protein>
<keyword evidence="3" id="KW-0808">Transferase</keyword>
<feature type="domain" description="Histidine kinase/HSP90-like ATPase" evidence="2">
    <location>
        <begin position="19"/>
        <end position="142"/>
    </location>
</feature>
<keyword evidence="1" id="KW-0723">Serine/threonine-protein kinase</keyword>
<dbReference type="Proteomes" id="UP000184082">
    <property type="component" value="Unassembled WGS sequence"/>
</dbReference>
<dbReference type="PANTHER" id="PTHR35526">
    <property type="entry name" value="ANTI-SIGMA-F FACTOR RSBW-RELATED"/>
    <property type="match status" value="1"/>
</dbReference>
<evidence type="ECO:0000313" key="4">
    <source>
        <dbReference type="Proteomes" id="UP000184082"/>
    </source>
</evidence>
<dbReference type="Gene3D" id="3.30.565.10">
    <property type="entry name" value="Histidine kinase-like ATPase, C-terminal domain"/>
    <property type="match status" value="1"/>
</dbReference>
<accession>A0A1M6NII8</accession>
<dbReference type="GO" id="GO:0004674">
    <property type="term" value="F:protein serine/threonine kinase activity"/>
    <property type="evidence" value="ECO:0007669"/>
    <property type="project" value="UniProtKB-KW"/>
</dbReference>
<evidence type="ECO:0000313" key="3">
    <source>
        <dbReference type="EMBL" id="SHJ95444.1"/>
    </source>
</evidence>
<dbReference type="RefSeq" id="WP_072966173.1">
    <property type="nucleotide sequence ID" value="NZ_FRAJ01000006.1"/>
</dbReference>